<proteinExistence type="predicted"/>
<evidence type="ECO:0000256" key="1">
    <source>
        <dbReference type="SAM" id="Phobius"/>
    </source>
</evidence>
<feature type="transmembrane region" description="Helical" evidence="1">
    <location>
        <begin position="58"/>
        <end position="78"/>
    </location>
</feature>
<dbReference type="VEuPathDB" id="AmoebaDB:ACA1_106020"/>
<dbReference type="EMBL" id="KB008060">
    <property type="protein sequence ID" value="ELR14281.1"/>
    <property type="molecule type" value="Genomic_DNA"/>
</dbReference>
<dbReference type="Proteomes" id="UP000011083">
    <property type="component" value="Unassembled WGS sequence"/>
</dbReference>
<evidence type="ECO:0000313" key="3">
    <source>
        <dbReference type="Proteomes" id="UP000011083"/>
    </source>
</evidence>
<reference evidence="2 3" key="1">
    <citation type="journal article" date="2013" name="Genome Biol.">
        <title>Genome of Acanthamoeba castellanii highlights extensive lateral gene transfer and early evolution of tyrosine kinase signaling.</title>
        <authorList>
            <person name="Clarke M."/>
            <person name="Lohan A.J."/>
            <person name="Liu B."/>
            <person name="Lagkouvardos I."/>
            <person name="Roy S."/>
            <person name="Zafar N."/>
            <person name="Bertelli C."/>
            <person name="Schilde C."/>
            <person name="Kianianmomeni A."/>
            <person name="Burglin T.R."/>
            <person name="Frech C."/>
            <person name="Turcotte B."/>
            <person name="Kopec K.O."/>
            <person name="Synnott J.M."/>
            <person name="Choo C."/>
            <person name="Paponov I."/>
            <person name="Finkler A."/>
            <person name="Soon Heng Tan C."/>
            <person name="Hutchins A.P."/>
            <person name="Weinmeier T."/>
            <person name="Rattei T."/>
            <person name="Chu J.S."/>
            <person name="Gimenez G."/>
            <person name="Irimia M."/>
            <person name="Rigden D.J."/>
            <person name="Fitzpatrick D.A."/>
            <person name="Lorenzo-Morales J."/>
            <person name="Bateman A."/>
            <person name="Chiu C.H."/>
            <person name="Tang P."/>
            <person name="Hegemann P."/>
            <person name="Fromm H."/>
            <person name="Raoult D."/>
            <person name="Greub G."/>
            <person name="Miranda-Saavedra D."/>
            <person name="Chen N."/>
            <person name="Nash P."/>
            <person name="Ginger M.L."/>
            <person name="Horn M."/>
            <person name="Schaap P."/>
            <person name="Caler L."/>
            <person name="Loftus B."/>
        </authorList>
    </citation>
    <scope>NUCLEOTIDE SEQUENCE [LARGE SCALE GENOMIC DNA]</scope>
    <source>
        <strain evidence="2 3">Neff</strain>
    </source>
</reference>
<name>L8GQ74_ACACF</name>
<dbReference type="KEGG" id="acan:ACA1_106020"/>
<dbReference type="GeneID" id="14914875"/>
<sequence>MWRALGLMLGSTGGLAALVGLRPLAFDFLLRLLSTFLSATSAAQPALVSSWPSPRRSGAALVAWLWTTGGVVAVALGARLWAQRSRRYVDVVATRPQPTCGGGGDDAMTFSRLVHEEGHREPKLIGRAQLRHLFFLELDQQQWTFQRVKELCEPWLFAHPSLIEPEELAGLFGRELERLHLCELIDLYWDWPLSEFVGRLVPDAELAAQLCHLQYRYAVASKLWANSCRAVHDDFAQQKQLADDICRVKAHAAERVHSAASAKHAAKLERIAAAQQGLVGAQLDDDEKWASEWRRLQASEGRARQQLVTADERKASAVEDATTELRLRVLVLELDRDQRLRSVSELLADEKAHLDREWRKHHAAALLPSAPPLEV</sequence>
<keyword evidence="1" id="KW-0812">Transmembrane</keyword>
<keyword evidence="3" id="KW-1185">Reference proteome</keyword>
<dbReference type="AlphaFoldDB" id="L8GQ74"/>
<keyword evidence="1" id="KW-0472">Membrane</keyword>
<gene>
    <name evidence="2" type="ORF">ACA1_106020</name>
</gene>
<organism evidence="2 3">
    <name type="scientific">Acanthamoeba castellanii (strain ATCC 30010 / Neff)</name>
    <dbReference type="NCBI Taxonomy" id="1257118"/>
    <lineage>
        <taxon>Eukaryota</taxon>
        <taxon>Amoebozoa</taxon>
        <taxon>Discosea</taxon>
        <taxon>Longamoebia</taxon>
        <taxon>Centramoebida</taxon>
        <taxon>Acanthamoebidae</taxon>
        <taxon>Acanthamoeba</taxon>
    </lineage>
</organism>
<keyword evidence="1" id="KW-1133">Transmembrane helix</keyword>
<evidence type="ECO:0000313" key="2">
    <source>
        <dbReference type="EMBL" id="ELR14281.1"/>
    </source>
</evidence>
<dbReference type="RefSeq" id="XP_004336294.1">
    <property type="nucleotide sequence ID" value="XM_004336246.1"/>
</dbReference>
<protein>
    <submittedName>
        <fullName evidence="2">Uncharacterized protein</fullName>
    </submittedName>
</protein>
<accession>L8GQ74</accession>